<evidence type="ECO:0000256" key="10">
    <source>
        <dbReference type="PIRSR" id="PIRSR004682-4"/>
    </source>
</evidence>
<dbReference type="Proteomes" id="UP000318297">
    <property type="component" value="Unassembled WGS sequence"/>
</dbReference>
<dbReference type="OrthoDB" id="9781367at2"/>
<evidence type="ECO:0000313" key="12">
    <source>
        <dbReference type="Proteomes" id="UP000318297"/>
    </source>
</evidence>
<keyword evidence="10" id="KW-0862">Zinc</keyword>
<keyword evidence="10" id="KW-0460">Magnesium</keyword>
<dbReference type="GO" id="GO:0005975">
    <property type="term" value="P:carbohydrate metabolic process"/>
    <property type="evidence" value="ECO:0007669"/>
    <property type="project" value="InterPro"/>
</dbReference>
<dbReference type="InterPro" id="IPR036412">
    <property type="entry name" value="HAD-like_sf"/>
</dbReference>
<keyword evidence="2 7" id="KW-0963">Cytoplasm</keyword>
<feature type="binding site" evidence="10">
    <location>
        <position position="117"/>
    </location>
    <ligand>
        <name>Zn(2+)</name>
        <dbReference type="ChEBI" id="CHEBI:29105"/>
    </ligand>
</feature>
<feature type="binding site" evidence="10">
    <location>
        <position position="115"/>
    </location>
    <ligand>
        <name>Zn(2+)</name>
        <dbReference type="ChEBI" id="CHEBI:29105"/>
    </ligand>
</feature>
<feature type="active site" description="Proton donor" evidence="8">
    <location>
        <position position="35"/>
    </location>
</feature>
<dbReference type="AlphaFoldDB" id="A0A561EAJ9"/>
<feature type="binding site" evidence="10">
    <location>
        <position position="33"/>
    </location>
    <ligand>
        <name>Mg(2+)</name>
        <dbReference type="ChEBI" id="CHEBI:18420"/>
    </ligand>
</feature>
<evidence type="ECO:0000256" key="9">
    <source>
        <dbReference type="PIRSR" id="PIRSR004682-3"/>
    </source>
</evidence>
<keyword evidence="4 7" id="KW-0378">Hydrolase</keyword>
<feature type="site" description="Contributes to substrate recognition" evidence="9">
    <location>
        <position position="125"/>
    </location>
</feature>
<dbReference type="GO" id="GO:0005737">
    <property type="term" value="C:cytoplasm"/>
    <property type="evidence" value="ECO:0007669"/>
    <property type="project" value="UniProtKB-SubCell"/>
</dbReference>
<dbReference type="GO" id="GO:0016791">
    <property type="term" value="F:phosphatase activity"/>
    <property type="evidence" value="ECO:0007669"/>
    <property type="project" value="InterPro"/>
</dbReference>
<organism evidence="11 12">
    <name type="scientific">Rudaeicoccus suwonensis</name>
    <dbReference type="NCBI Taxonomy" id="657409"/>
    <lineage>
        <taxon>Bacteria</taxon>
        <taxon>Bacillati</taxon>
        <taxon>Actinomycetota</taxon>
        <taxon>Actinomycetes</taxon>
        <taxon>Micrococcales</taxon>
        <taxon>Dermacoccaceae</taxon>
        <taxon>Rudaeicoccus</taxon>
    </lineage>
</organism>
<comment type="subcellular location">
    <subcellularLocation>
        <location evidence="1 7">Cytoplasm</location>
    </subcellularLocation>
</comment>
<name>A0A561EAJ9_9MICO</name>
<evidence type="ECO:0000313" key="11">
    <source>
        <dbReference type="EMBL" id="TWE12640.1"/>
    </source>
</evidence>
<dbReference type="InterPro" id="IPR006549">
    <property type="entry name" value="HAD-SF_hydro_IIIA"/>
</dbReference>
<dbReference type="EMBL" id="VIVQ01000001">
    <property type="protein sequence ID" value="TWE12640.1"/>
    <property type="molecule type" value="Genomic_DNA"/>
</dbReference>
<dbReference type="RefSeq" id="WP_145226777.1">
    <property type="nucleotide sequence ID" value="NZ_VIVQ01000001.1"/>
</dbReference>
<proteinExistence type="inferred from homology"/>
<keyword evidence="5 7" id="KW-0119">Carbohydrate metabolism</keyword>
<evidence type="ECO:0000256" key="6">
    <source>
        <dbReference type="ARBA" id="ARBA00031828"/>
    </source>
</evidence>
<reference evidence="11 12" key="1">
    <citation type="submission" date="2019-06" db="EMBL/GenBank/DDBJ databases">
        <title>Sequencing the genomes of 1000 actinobacteria strains.</title>
        <authorList>
            <person name="Klenk H.-P."/>
        </authorList>
    </citation>
    <scope>NUCLEOTIDE SEQUENCE [LARGE SCALE GENOMIC DNA]</scope>
    <source>
        <strain evidence="11 12">DSM 19560</strain>
    </source>
</reference>
<evidence type="ECO:0000256" key="2">
    <source>
        <dbReference type="ARBA" id="ARBA00022490"/>
    </source>
</evidence>
<feature type="site" description="Stabilizes the phosphoryl group" evidence="9">
    <location>
        <position position="126"/>
    </location>
</feature>
<feature type="binding site" evidence="10">
    <location>
        <position position="122"/>
    </location>
    <ligand>
        <name>Zn(2+)</name>
        <dbReference type="ChEBI" id="CHEBI:29105"/>
    </ligand>
</feature>
<comment type="cofactor">
    <cofactor evidence="10">
        <name>Zn(2+)</name>
        <dbReference type="ChEBI" id="CHEBI:29105"/>
    </cofactor>
</comment>
<evidence type="ECO:0000256" key="5">
    <source>
        <dbReference type="ARBA" id="ARBA00023277"/>
    </source>
</evidence>
<dbReference type="EC" id="3.1.3.-" evidence="7"/>
<comment type="similarity">
    <text evidence="7">Belongs to the gmhB family.</text>
</comment>
<dbReference type="NCBIfam" id="TIGR01662">
    <property type="entry name" value="HAD-SF-IIIA"/>
    <property type="match status" value="1"/>
</dbReference>
<keyword evidence="12" id="KW-1185">Reference proteome</keyword>
<dbReference type="NCBIfam" id="TIGR01656">
    <property type="entry name" value="Histidinol-ppas"/>
    <property type="match status" value="1"/>
</dbReference>
<comment type="caution">
    <text evidence="11">The sequence shown here is derived from an EMBL/GenBank/DDBJ whole genome shotgun (WGS) entry which is preliminary data.</text>
</comment>
<dbReference type="InterPro" id="IPR006543">
    <property type="entry name" value="Histidinol-phos"/>
</dbReference>
<keyword evidence="3 10" id="KW-0479">Metal-binding</keyword>
<dbReference type="GO" id="GO:0046872">
    <property type="term" value="F:metal ion binding"/>
    <property type="evidence" value="ECO:0007669"/>
    <property type="project" value="UniProtKB-KW"/>
</dbReference>
<comment type="cofactor">
    <cofactor evidence="10">
        <name>Mg(2+)</name>
        <dbReference type="ChEBI" id="CHEBI:18420"/>
    </cofactor>
</comment>
<evidence type="ECO:0000256" key="4">
    <source>
        <dbReference type="ARBA" id="ARBA00022801"/>
    </source>
</evidence>
<feature type="binding site" evidence="10">
    <location>
        <position position="124"/>
    </location>
    <ligand>
        <name>Zn(2+)</name>
        <dbReference type="ChEBI" id="CHEBI:29105"/>
    </ligand>
</feature>
<dbReference type="Gene3D" id="3.40.50.1000">
    <property type="entry name" value="HAD superfamily/HAD-like"/>
    <property type="match status" value="1"/>
</dbReference>
<feature type="site" description="Stabilizes the phosphoryl group" evidence="9">
    <location>
        <position position="76"/>
    </location>
</feature>
<gene>
    <name evidence="11" type="ORF">BKA23_1455</name>
</gene>
<evidence type="ECO:0000256" key="3">
    <source>
        <dbReference type="ARBA" id="ARBA00022723"/>
    </source>
</evidence>
<accession>A0A561EAJ9</accession>
<dbReference type="Pfam" id="PF13242">
    <property type="entry name" value="Hydrolase_like"/>
    <property type="match status" value="1"/>
</dbReference>
<dbReference type="SUPFAM" id="SSF56784">
    <property type="entry name" value="HAD-like"/>
    <property type="match status" value="1"/>
</dbReference>
<dbReference type="PANTHER" id="PTHR42891">
    <property type="entry name" value="D-GLYCERO-BETA-D-MANNO-HEPTOSE-1,7-BISPHOSPHATE 7-PHOSPHATASE"/>
    <property type="match status" value="1"/>
</dbReference>
<dbReference type="InterPro" id="IPR004446">
    <property type="entry name" value="Heptose_bisP_phosphatase"/>
</dbReference>
<evidence type="ECO:0000256" key="8">
    <source>
        <dbReference type="PIRSR" id="PIRSR004682-1"/>
    </source>
</evidence>
<evidence type="ECO:0000256" key="1">
    <source>
        <dbReference type="ARBA" id="ARBA00004496"/>
    </source>
</evidence>
<feature type="binding site" evidence="10">
    <location>
        <position position="35"/>
    </location>
    <ligand>
        <name>Mg(2+)</name>
        <dbReference type="ChEBI" id="CHEBI:18420"/>
    </ligand>
</feature>
<sequence length="185" mass="19087">MPVTLSDAELLGEATGPIAAGTPTAAYDIVFLDRDGTLNVHRPGYVADPARLVLLPGAARAVARLNAAGCRVVLVTNQRGIATGRLTRAGLLLVHRTLVAQLAAQGAHLDALQVCPHDVGTCTCRKPAPGLFETALRRATWASPARCAMVGDQPSDILPAAELGMTTVLLGEGTASLAAAVQRLL</sequence>
<dbReference type="PANTHER" id="PTHR42891:SF1">
    <property type="entry name" value="D-GLYCERO-BETA-D-MANNO-HEPTOSE-1,7-BISPHOSPHATE 7-PHOSPHATASE"/>
    <property type="match status" value="1"/>
</dbReference>
<feature type="active site" description="Nucleophile" evidence="8">
    <location>
        <position position="33"/>
    </location>
</feature>
<dbReference type="PIRSF" id="PIRSF004682">
    <property type="entry name" value="GmhB"/>
    <property type="match status" value="1"/>
</dbReference>
<evidence type="ECO:0000256" key="7">
    <source>
        <dbReference type="PIRNR" id="PIRNR004682"/>
    </source>
</evidence>
<protein>
    <recommendedName>
        <fullName evidence="6 7">D,D-heptose 1,7-bisphosphate phosphatase</fullName>
        <ecNumber evidence="7">3.1.3.-</ecNumber>
    </recommendedName>
</protein>
<feature type="binding site" evidence="10">
    <location>
        <position position="152"/>
    </location>
    <ligand>
        <name>Mg(2+)</name>
        <dbReference type="ChEBI" id="CHEBI:18420"/>
    </ligand>
</feature>
<dbReference type="InterPro" id="IPR023214">
    <property type="entry name" value="HAD_sf"/>
</dbReference>